<keyword evidence="2" id="KW-1185">Reference proteome</keyword>
<gene>
    <name evidence="1" type="ORF">Lbru_2897</name>
</gene>
<dbReference type="EMBL" id="LNXV01000036">
    <property type="protein sequence ID" value="KTC76790.1"/>
    <property type="molecule type" value="Genomic_DNA"/>
</dbReference>
<dbReference type="AlphaFoldDB" id="A0A0W0S0D3"/>
<organism evidence="1 2">
    <name type="scientific">Legionella brunensis</name>
    <dbReference type="NCBI Taxonomy" id="29422"/>
    <lineage>
        <taxon>Bacteria</taxon>
        <taxon>Pseudomonadati</taxon>
        <taxon>Pseudomonadota</taxon>
        <taxon>Gammaproteobacteria</taxon>
        <taxon>Legionellales</taxon>
        <taxon>Legionellaceae</taxon>
        <taxon>Legionella</taxon>
    </lineage>
</organism>
<name>A0A0W0S0D3_9GAMM</name>
<accession>A0A0W0S0D3</accession>
<proteinExistence type="predicted"/>
<dbReference type="Proteomes" id="UP000054742">
    <property type="component" value="Unassembled WGS sequence"/>
</dbReference>
<protein>
    <submittedName>
        <fullName evidence="1">Uncharacterized protein</fullName>
    </submittedName>
</protein>
<sequence>MRTSLIRYFMLHDLCKRWVNLTADLFFNIKINECSIFTWFQDAGILREKCSSQQMMAIGYLLDVSNYCVPSG</sequence>
<evidence type="ECO:0000313" key="1">
    <source>
        <dbReference type="EMBL" id="KTC76790.1"/>
    </source>
</evidence>
<dbReference type="PATRIC" id="fig|29422.6.peg.3071"/>
<reference evidence="1 2" key="1">
    <citation type="submission" date="2015-11" db="EMBL/GenBank/DDBJ databases">
        <title>Genomic analysis of 38 Legionella species identifies large and diverse effector repertoires.</title>
        <authorList>
            <person name="Burstein D."/>
            <person name="Amaro F."/>
            <person name="Zusman T."/>
            <person name="Lifshitz Z."/>
            <person name="Cohen O."/>
            <person name="Gilbert J.A."/>
            <person name="Pupko T."/>
            <person name="Shuman H.A."/>
            <person name="Segal G."/>
        </authorList>
    </citation>
    <scope>NUCLEOTIDE SEQUENCE [LARGE SCALE GENOMIC DNA]</scope>
    <source>
        <strain evidence="1 2">ATCC 43878</strain>
    </source>
</reference>
<comment type="caution">
    <text evidence="1">The sequence shown here is derived from an EMBL/GenBank/DDBJ whole genome shotgun (WGS) entry which is preliminary data.</text>
</comment>
<dbReference type="STRING" id="29422.Lbru_2897"/>
<evidence type="ECO:0000313" key="2">
    <source>
        <dbReference type="Proteomes" id="UP000054742"/>
    </source>
</evidence>